<comment type="caution">
    <text evidence="2">The sequence shown here is derived from an EMBL/GenBank/DDBJ whole genome shotgun (WGS) entry which is preliminary data.</text>
</comment>
<evidence type="ECO:0000313" key="2">
    <source>
        <dbReference type="EMBL" id="GBL62160.1"/>
    </source>
</evidence>
<protein>
    <submittedName>
        <fullName evidence="2">Uncharacterized protein</fullName>
    </submittedName>
</protein>
<proteinExistence type="predicted"/>
<organism evidence="2 3">
    <name type="scientific">Araneus ventricosus</name>
    <name type="common">Orbweaver spider</name>
    <name type="synonym">Epeira ventricosa</name>
    <dbReference type="NCBI Taxonomy" id="182803"/>
    <lineage>
        <taxon>Eukaryota</taxon>
        <taxon>Metazoa</taxon>
        <taxon>Ecdysozoa</taxon>
        <taxon>Arthropoda</taxon>
        <taxon>Chelicerata</taxon>
        <taxon>Arachnida</taxon>
        <taxon>Araneae</taxon>
        <taxon>Araneomorphae</taxon>
        <taxon>Entelegynae</taxon>
        <taxon>Araneoidea</taxon>
        <taxon>Araneidae</taxon>
        <taxon>Araneus</taxon>
    </lineage>
</organism>
<dbReference type="EMBL" id="BGPR01076690">
    <property type="protein sequence ID" value="GBL62139.1"/>
    <property type="molecule type" value="Genomic_DNA"/>
</dbReference>
<name>A0A4Y1ZQF4_ARAVE</name>
<dbReference type="EMBL" id="BGPR01076693">
    <property type="protein sequence ID" value="GBL62160.1"/>
    <property type="molecule type" value="Genomic_DNA"/>
</dbReference>
<dbReference type="Proteomes" id="UP000499080">
    <property type="component" value="Unassembled WGS sequence"/>
</dbReference>
<gene>
    <name evidence="2" type="ORF">AVEN_106741_1</name>
    <name evidence="1" type="ORF">AVEN_224274_1</name>
</gene>
<accession>A0A4Y1ZQF4</accession>
<feature type="non-terminal residue" evidence="2">
    <location>
        <position position="47"/>
    </location>
</feature>
<sequence length="47" mass="5588">MTIRSRLVWCQAVRMVPGSWCVPKWLVWCCPRRLKWSQVVGVVWTQA</sequence>
<keyword evidence="3" id="KW-1185">Reference proteome</keyword>
<reference evidence="2 3" key="1">
    <citation type="journal article" date="2019" name="Sci. Rep.">
        <title>Orb-weaving spider Araneus ventricosus genome elucidates the spidroin gene catalogue.</title>
        <authorList>
            <person name="Kono N."/>
            <person name="Nakamura H."/>
            <person name="Ohtoshi R."/>
            <person name="Moran D.A.P."/>
            <person name="Shinohara A."/>
            <person name="Yoshida Y."/>
            <person name="Fujiwara M."/>
            <person name="Mori M."/>
            <person name="Tomita M."/>
            <person name="Arakawa K."/>
        </authorList>
    </citation>
    <scope>NUCLEOTIDE SEQUENCE [LARGE SCALE GENOMIC DNA]</scope>
</reference>
<dbReference type="AlphaFoldDB" id="A0A4Y1ZQF4"/>
<evidence type="ECO:0000313" key="1">
    <source>
        <dbReference type="EMBL" id="GBL62139.1"/>
    </source>
</evidence>
<evidence type="ECO:0000313" key="3">
    <source>
        <dbReference type="Proteomes" id="UP000499080"/>
    </source>
</evidence>